<evidence type="ECO:0008006" key="3">
    <source>
        <dbReference type="Google" id="ProtNLM"/>
    </source>
</evidence>
<name>V4R9B9_9HYPH</name>
<dbReference type="RefSeq" id="WP_023434042.1">
    <property type="nucleotide sequence ID" value="NZ_AWXZ01000040.1"/>
</dbReference>
<comment type="caution">
    <text evidence="1">The sequence shown here is derived from an EMBL/GenBank/DDBJ whole genome shotgun (WGS) entry which is preliminary data.</text>
</comment>
<dbReference type="EMBL" id="AWXZ01000040">
    <property type="protein sequence ID" value="ESR22796.1"/>
    <property type="molecule type" value="Genomic_DNA"/>
</dbReference>
<protein>
    <recommendedName>
        <fullName evidence="3">DUF3168 domain-containing protein</fullName>
    </recommendedName>
</protein>
<dbReference type="InterPro" id="IPR053745">
    <property type="entry name" value="Viral_Tail_Comp_sf"/>
</dbReference>
<proteinExistence type="predicted"/>
<evidence type="ECO:0000313" key="1">
    <source>
        <dbReference type="EMBL" id="ESR22796.1"/>
    </source>
</evidence>
<reference evidence="1 2" key="1">
    <citation type="journal article" date="2014" name="Genome Announc.">
        <title>Draft Genome Sequence of Lutibaculum baratangense Strain AMV1T, Isolated from a Mud Volcano in Andamans, India.</title>
        <authorList>
            <person name="Singh A."/>
            <person name="Sreenivas A."/>
            <person name="Sathyanarayana Reddy G."/>
            <person name="Pinnaka A.K."/>
            <person name="Shivaji S."/>
        </authorList>
    </citation>
    <scope>NUCLEOTIDE SEQUENCE [LARGE SCALE GENOMIC DNA]</scope>
    <source>
        <strain evidence="1 2">AMV1</strain>
    </source>
</reference>
<dbReference type="Pfam" id="PF11367">
    <property type="entry name" value="Tail_completion_gp17"/>
    <property type="match status" value="1"/>
</dbReference>
<dbReference type="OrthoDB" id="7630456at2"/>
<dbReference type="Proteomes" id="UP000017819">
    <property type="component" value="Unassembled WGS sequence"/>
</dbReference>
<keyword evidence="2" id="KW-1185">Reference proteome</keyword>
<gene>
    <name evidence="1" type="ORF">N177_3933</name>
</gene>
<dbReference type="AlphaFoldDB" id="V4R9B9"/>
<accession>V4R9B9</accession>
<organism evidence="1 2">
    <name type="scientific">Lutibaculum baratangense AMV1</name>
    <dbReference type="NCBI Taxonomy" id="631454"/>
    <lineage>
        <taxon>Bacteria</taxon>
        <taxon>Pseudomonadati</taxon>
        <taxon>Pseudomonadota</taxon>
        <taxon>Alphaproteobacteria</taxon>
        <taxon>Hyphomicrobiales</taxon>
        <taxon>Tepidamorphaceae</taxon>
        <taxon>Lutibaculum</taxon>
    </lineage>
</organism>
<dbReference type="eggNOG" id="ENOG503123H">
    <property type="taxonomic scope" value="Bacteria"/>
</dbReference>
<dbReference type="InterPro" id="IPR021508">
    <property type="entry name" value="Gp17-like"/>
</dbReference>
<sequence length="133" mass="13901">MSAALALQTAVIATLRADAVLAGLVGDAVHDGAPQNAGLPHVALGDFTTLPWDTASEDGEEHRATLLSWSRKGGRREIHEINAALIAALHGADLAVAGHALVDLRVTGADARREADGKTWRGRVRLVAFTEPA</sequence>
<evidence type="ECO:0000313" key="2">
    <source>
        <dbReference type="Proteomes" id="UP000017819"/>
    </source>
</evidence>
<dbReference type="STRING" id="631454.N177_3933"/>
<dbReference type="Gene3D" id="3.30.2000.30">
    <property type="match status" value="1"/>
</dbReference>